<dbReference type="AlphaFoldDB" id="A0A1A8DJ43"/>
<evidence type="ECO:0000256" key="1">
    <source>
        <dbReference type="ARBA" id="ARBA00004141"/>
    </source>
</evidence>
<feature type="transmembrane region" description="Helical" evidence="6">
    <location>
        <begin position="42"/>
        <end position="61"/>
    </location>
</feature>
<feature type="transmembrane region" description="Helical" evidence="6">
    <location>
        <begin position="428"/>
        <end position="452"/>
    </location>
</feature>
<comment type="subcellular location">
    <subcellularLocation>
        <location evidence="1">Membrane</location>
        <topology evidence="1">Multi-pass membrane protein</topology>
    </subcellularLocation>
</comment>
<dbReference type="GO" id="GO:0016020">
    <property type="term" value="C:membrane"/>
    <property type="evidence" value="ECO:0007669"/>
    <property type="project" value="UniProtKB-SubCell"/>
</dbReference>
<reference evidence="8" key="1">
    <citation type="submission" date="2016-05" db="EMBL/GenBank/DDBJ databases">
        <authorList>
            <person name="Lavstsen T."/>
            <person name="Jespersen J.S."/>
        </authorList>
    </citation>
    <scope>NUCLEOTIDE SEQUENCE</scope>
    <source>
        <tissue evidence="8">Brain</tissue>
    </source>
</reference>
<feature type="transmembrane region" description="Helical" evidence="6">
    <location>
        <begin position="129"/>
        <end position="150"/>
    </location>
</feature>
<proteinExistence type="inferred from homology"/>
<dbReference type="EMBL" id="HAEA01005587">
    <property type="protein sequence ID" value="SBQ34067.1"/>
    <property type="molecule type" value="Transcribed_RNA"/>
</dbReference>
<evidence type="ECO:0000256" key="2">
    <source>
        <dbReference type="ARBA" id="ARBA00006665"/>
    </source>
</evidence>
<feature type="transmembrane region" description="Helical" evidence="6">
    <location>
        <begin position="385"/>
        <end position="408"/>
    </location>
</feature>
<keyword evidence="5 6" id="KW-0472">Membrane</keyword>
<feature type="transmembrane region" description="Helical" evidence="6">
    <location>
        <begin position="199"/>
        <end position="225"/>
    </location>
</feature>
<gene>
    <name evidence="8" type="primary">SERINC2</name>
</gene>
<evidence type="ECO:0000256" key="7">
    <source>
        <dbReference type="SAM" id="SignalP"/>
    </source>
</evidence>
<evidence type="ECO:0000313" key="8">
    <source>
        <dbReference type="EMBL" id="SBQ34067.1"/>
    </source>
</evidence>
<evidence type="ECO:0000256" key="4">
    <source>
        <dbReference type="ARBA" id="ARBA00022989"/>
    </source>
</evidence>
<feature type="transmembrane region" description="Helical" evidence="6">
    <location>
        <begin position="267"/>
        <end position="285"/>
    </location>
</feature>
<dbReference type="Pfam" id="PF03348">
    <property type="entry name" value="Serinc"/>
    <property type="match status" value="1"/>
</dbReference>
<dbReference type="PANTHER" id="PTHR10383:SF22">
    <property type="entry name" value="SERINE INCORPORATOR 2"/>
    <property type="match status" value="1"/>
</dbReference>
<feature type="transmembrane region" description="Helical" evidence="6">
    <location>
        <begin position="156"/>
        <end position="178"/>
    </location>
</feature>
<feature type="chain" id="PRO_5008368438" evidence="7">
    <location>
        <begin position="17"/>
        <end position="458"/>
    </location>
</feature>
<dbReference type="PANTHER" id="PTHR10383">
    <property type="entry name" value="SERINE INCORPORATOR"/>
    <property type="match status" value="1"/>
</dbReference>
<feature type="transmembrane region" description="Helical" evidence="6">
    <location>
        <begin position="237"/>
        <end position="255"/>
    </location>
</feature>
<feature type="signal peptide" evidence="7">
    <location>
        <begin position="1"/>
        <end position="16"/>
    </location>
</feature>
<keyword evidence="3 6" id="KW-0812">Transmembrane</keyword>
<organism evidence="8">
    <name type="scientific">Nothobranchius kadleci</name>
    <name type="common">African annual killifish</name>
    <dbReference type="NCBI Taxonomy" id="1051664"/>
    <lineage>
        <taxon>Eukaryota</taxon>
        <taxon>Metazoa</taxon>
        <taxon>Chordata</taxon>
        <taxon>Craniata</taxon>
        <taxon>Vertebrata</taxon>
        <taxon>Euteleostomi</taxon>
        <taxon>Actinopterygii</taxon>
        <taxon>Neopterygii</taxon>
        <taxon>Teleostei</taxon>
        <taxon>Neoteleostei</taxon>
        <taxon>Acanthomorphata</taxon>
        <taxon>Ovalentaria</taxon>
        <taxon>Atherinomorphae</taxon>
        <taxon>Cyprinodontiformes</taxon>
        <taxon>Nothobranchiidae</taxon>
        <taxon>Nothobranchius</taxon>
    </lineage>
</organism>
<name>A0A1A8DJ43_NOTKA</name>
<accession>A0A1A8DJ43</accession>
<sequence length="458" mass="50813">MGACLALGSLASCASCLCGSASCLLSSCCPSTYNSTISRLAFSFFLLLGTLVSIVMILPGMEEHLKKIPGFCLGGSSIPGIQNHVNCDVVVGYKSVYRMCFAMACFFFLFSIIMVRVRSSKDPRAAIQNGFWFFKFLALVGLTVGAFFIPDGTFNTVWYYFGVVGSFMFIIIQLILLVDFAHSWNQSWLEKAENGNTKCWFAALLSFTFIHYALALAAVVLFYLFYTLPDDCTEHKVFISLNFIFCIVVSVVSILPKVQEAQPTSGLLQASLISLYTMYLTWSAMTNNPNRQCNPSLLSLVQPTSPTPAPGPTQAPGHVQWWDAQSIVGLLIFLFCTLYASIRSSNNAQVNKLMQTEEGQGLTAEDESAVGEDGVRRAVDNEEEAVTYSYSFFHFSLFLASLYIMMTLTNWYRPDTAYEAMQTTIPAVWVKICSSWIGLALYLWTLVAPLLLTDRDFS</sequence>
<dbReference type="InterPro" id="IPR005016">
    <property type="entry name" value="TDE1/TMS"/>
</dbReference>
<protein>
    <submittedName>
        <fullName evidence="8">Serine incorporator 2</fullName>
    </submittedName>
</protein>
<feature type="transmembrane region" description="Helical" evidence="6">
    <location>
        <begin position="324"/>
        <end position="342"/>
    </location>
</feature>
<reference evidence="8" key="2">
    <citation type="submission" date="2016-06" db="EMBL/GenBank/DDBJ databases">
        <title>The genome of a short-lived fish provides insights into sex chromosome evolution and the genetic control of aging.</title>
        <authorList>
            <person name="Reichwald K."/>
            <person name="Felder M."/>
            <person name="Petzold A."/>
            <person name="Koch P."/>
            <person name="Groth M."/>
            <person name="Platzer M."/>
        </authorList>
    </citation>
    <scope>NUCLEOTIDE SEQUENCE</scope>
    <source>
        <tissue evidence="8">Brain</tissue>
    </source>
</reference>
<keyword evidence="4 6" id="KW-1133">Transmembrane helix</keyword>
<keyword evidence="7" id="KW-0732">Signal</keyword>
<evidence type="ECO:0000256" key="5">
    <source>
        <dbReference type="ARBA" id="ARBA00023136"/>
    </source>
</evidence>
<evidence type="ECO:0000256" key="6">
    <source>
        <dbReference type="SAM" id="Phobius"/>
    </source>
</evidence>
<comment type="similarity">
    <text evidence="2">Belongs to the TDE1 family.</text>
</comment>
<evidence type="ECO:0000256" key="3">
    <source>
        <dbReference type="ARBA" id="ARBA00022692"/>
    </source>
</evidence>
<feature type="transmembrane region" description="Helical" evidence="6">
    <location>
        <begin position="96"/>
        <end position="117"/>
    </location>
</feature>